<dbReference type="OrthoDB" id="5830452at2759"/>
<evidence type="ECO:0000313" key="3">
    <source>
        <dbReference type="EMBL" id="CAB3406107.1"/>
    </source>
</evidence>
<organism evidence="3 4">
    <name type="scientific">Caenorhabditis bovis</name>
    <dbReference type="NCBI Taxonomy" id="2654633"/>
    <lineage>
        <taxon>Eukaryota</taxon>
        <taxon>Metazoa</taxon>
        <taxon>Ecdysozoa</taxon>
        <taxon>Nematoda</taxon>
        <taxon>Chromadorea</taxon>
        <taxon>Rhabditida</taxon>
        <taxon>Rhabditina</taxon>
        <taxon>Rhabditomorpha</taxon>
        <taxon>Rhabditoidea</taxon>
        <taxon>Rhabditidae</taxon>
        <taxon>Peloderinae</taxon>
        <taxon>Caenorhabditis</taxon>
    </lineage>
</organism>
<dbReference type="InterPro" id="IPR055510">
    <property type="entry name" value="DUF7083"/>
</dbReference>
<dbReference type="Gene3D" id="2.40.70.10">
    <property type="entry name" value="Acid Proteases"/>
    <property type="match status" value="1"/>
</dbReference>
<dbReference type="Proteomes" id="UP000494206">
    <property type="component" value="Unassembled WGS sequence"/>
</dbReference>
<evidence type="ECO:0000256" key="1">
    <source>
        <dbReference type="SAM" id="MobiDB-lite"/>
    </source>
</evidence>
<dbReference type="AlphaFoldDB" id="A0A8S1F5P9"/>
<accession>A0A8S1F5P9</accession>
<feature type="compositionally biased region" description="Low complexity" evidence="1">
    <location>
        <begin position="211"/>
        <end position="223"/>
    </location>
</feature>
<comment type="caution">
    <text evidence="3">The sequence shown here is derived from an EMBL/GenBank/DDBJ whole genome shotgun (WGS) entry which is preliminary data.</text>
</comment>
<gene>
    <name evidence="3" type="ORF">CBOVIS_LOCUS8223</name>
</gene>
<evidence type="ECO:0000313" key="4">
    <source>
        <dbReference type="Proteomes" id="UP000494206"/>
    </source>
</evidence>
<protein>
    <recommendedName>
        <fullName evidence="2">DUF7083 domain-containing protein</fullName>
    </recommendedName>
</protein>
<reference evidence="3 4" key="1">
    <citation type="submission" date="2020-04" db="EMBL/GenBank/DDBJ databases">
        <authorList>
            <person name="Laetsch R D."/>
            <person name="Stevens L."/>
            <person name="Kumar S."/>
            <person name="Blaxter L. M."/>
        </authorList>
    </citation>
    <scope>NUCLEOTIDE SEQUENCE [LARGE SCALE GENOMIC DNA]</scope>
</reference>
<sequence length="368" mass="41914">MDKETIKQFLKQQAEHQRLFQQQQQEFLNAIIAAFTTQKQQPDVTNIINSLSNLISTFHYCPDDGETFDAWFDRNHDIIEIDGKDLDDATRIRIVVSKLENKKAEQFRSFILPKTPADVNFNVATLKKLFNQTKSLARLRYELLSRIPALRELERSPELKLTKLTDRLDQVISLRADADFIGSGSHDIHAIRRQANKPKPKFQGGSRPKNARTPTSPRTSATSPPSPCSRCGDHTGDGIASCHTKQSATAVTRRDISRKYVARDNNAVFIAQSSTKTQNRIYTTVSINGTPIKMQLDTEAEVTLLNHDDWIKLNRPKLRNLLCHEHVNITRNGMDFPGQETLQPTSRDNQRDLDIVNNDCRPTKDSRK</sequence>
<keyword evidence="4" id="KW-1185">Reference proteome</keyword>
<dbReference type="SUPFAM" id="SSF50630">
    <property type="entry name" value="Acid proteases"/>
    <property type="match status" value="1"/>
</dbReference>
<feature type="domain" description="DUF7083" evidence="2">
    <location>
        <begin position="48"/>
        <end position="132"/>
    </location>
</feature>
<dbReference type="Pfam" id="PF23309">
    <property type="entry name" value="DUF7083"/>
    <property type="match status" value="1"/>
</dbReference>
<name>A0A8S1F5P9_9PELO</name>
<proteinExistence type="predicted"/>
<dbReference type="EMBL" id="CADEPM010000005">
    <property type="protein sequence ID" value="CAB3406107.1"/>
    <property type="molecule type" value="Genomic_DNA"/>
</dbReference>
<feature type="region of interest" description="Disordered" evidence="1">
    <location>
        <begin position="333"/>
        <end position="368"/>
    </location>
</feature>
<evidence type="ECO:0000259" key="2">
    <source>
        <dbReference type="Pfam" id="PF23309"/>
    </source>
</evidence>
<dbReference type="InterPro" id="IPR021109">
    <property type="entry name" value="Peptidase_aspartic_dom_sf"/>
</dbReference>
<feature type="region of interest" description="Disordered" evidence="1">
    <location>
        <begin position="192"/>
        <end position="232"/>
    </location>
</feature>